<proteinExistence type="predicted"/>
<dbReference type="RefSeq" id="XP_038730885.1">
    <property type="nucleotide sequence ID" value="XM_038878047.1"/>
</dbReference>
<comment type="caution">
    <text evidence="2">The sequence shown here is derived from an EMBL/GenBank/DDBJ whole genome shotgun (WGS) entry which is preliminary data.</text>
</comment>
<evidence type="ECO:0000313" key="2">
    <source>
        <dbReference type="EMBL" id="KAF7937736.1"/>
    </source>
</evidence>
<feature type="signal peptide" evidence="1">
    <location>
        <begin position="1"/>
        <end position="15"/>
    </location>
</feature>
<organism evidence="2 3">
    <name type="scientific">Botrytis byssoidea</name>
    <dbReference type="NCBI Taxonomy" id="139641"/>
    <lineage>
        <taxon>Eukaryota</taxon>
        <taxon>Fungi</taxon>
        <taxon>Dikarya</taxon>
        <taxon>Ascomycota</taxon>
        <taxon>Pezizomycotina</taxon>
        <taxon>Leotiomycetes</taxon>
        <taxon>Helotiales</taxon>
        <taxon>Sclerotiniaceae</taxon>
        <taxon>Botrytis</taxon>
    </lineage>
</organism>
<dbReference type="AlphaFoldDB" id="A0A9P5IFQ0"/>
<dbReference type="GeneID" id="62151121"/>
<evidence type="ECO:0000256" key="1">
    <source>
        <dbReference type="SAM" id="SignalP"/>
    </source>
</evidence>
<name>A0A9P5IFQ0_9HELO</name>
<protein>
    <submittedName>
        <fullName evidence="2">Uncharacterized protein</fullName>
    </submittedName>
</protein>
<dbReference type="Proteomes" id="UP000710849">
    <property type="component" value="Unassembled WGS sequence"/>
</dbReference>
<evidence type="ECO:0000313" key="3">
    <source>
        <dbReference type="Proteomes" id="UP000710849"/>
    </source>
</evidence>
<gene>
    <name evidence="2" type="ORF">EAE97_007532</name>
</gene>
<accession>A0A9P5IFQ0</accession>
<keyword evidence="3" id="KW-1185">Reference proteome</keyword>
<dbReference type="EMBL" id="RCSW01000015">
    <property type="protein sequence ID" value="KAF7937736.1"/>
    <property type="molecule type" value="Genomic_DNA"/>
</dbReference>
<feature type="chain" id="PRO_5040320296" evidence="1">
    <location>
        <begin position="16"/>
        <end position="138"/>
    </location>
</feature>
<sequence>MVLLSILCLRIAPHAGPMSSRALIQSLALLWPSPMQTLKSPFYLLDTLQNGPTPDLARTIGMIPWACKSSRPNVCRTALLCLKALQEIQEISHIPIIMLTAKLYFNAVIAEGQAPEASESNHEFIRKLDNICEIKCVD</sequence>
<reference evidence="2 3" key="1">
    <citation type="journal article" date="2020" name="Genome Biol. Evol.">
        <title>Comparative genomics of Sclerotiniaceae.</title>
        <authorList>
            <person name="Valero Jimenez C.A."/>
            <person name="Steentjes M."/>
            <person name="Scholten O.E."/>
            <person name="Van Kan J.A.L."/>
        </authorList>
    </citation>
    <scope>NUCLEOTIDE SEQUENCE [LARGE SCALE GENOMIC DNA]</scope>
    <source>
        <strain evidence="2 3">MUCL 94</strain>
    </source>
</reference>
<keyword evidence="1" id="KW-0732">Signal</keyword>